<organism evidence="3 4">
    <name type="scientific">Lentisphaera profundi</name>
    <dbReference type="NCBI Taxonomy" id="1658616"/>
    <lineage>
        <taxon>Bacteria</taxon>
        <taxon>Pseudomonadati</taxon>
        <taxon>Lentisphaerota</taxon>
        <taxon>Lentisphaeria</taxon>
        <taxon>Lentisphaerales</taxon>
        <taxon>Lentisphaeraceae</taxon>
        <taxon>Lentisphaera</taxon>
    </lineage>
</organism>
<dbReference type="InterPro" id="IPR051534">
    <property type="entry name" value="CBASS_pafABC_assoc_protein"/>
</dbReference>
<dbReference type="RefSeq" id="WP_274151998.1">
    <property type="nucleotide sequence ID" value="NZ_CP117812.1"/>
</dbReference>
<dbReference type="Pfam" id="PF25583">
    <property type="entry name" value="WCX"/>
    <property type="match status" value="1"/>
</dbReference>
<dbReference type="Proteomes" id="UP001214250">
    <property type="component" value="Chromosome 2"/>
</dbReference>
<reference evidence="3 4" key="1">
    <citation type="submission" date="2023-02" db="EMBL/GenBank/DDBJ databases">
        <title>Genome sequence of Lentisphaera profundi SAORIC-696.</title>
        <authorList>
            <person name="Kim e."/>
            <person name="Cho J.-C."/>
            <person name="Choi A."/>
            <person name="Kang I."/>
        </authorList>
    </citation>
    <scope>NUCLEOTIDE SEQUENCE [LARGE SCALE GENOMIC DNA]</scope>
    <source>
        <strain evidence="3 4">SAORIC-696</strain>
    </source>
</reference>
<dbReference type="InterPro" id="IPR026881">
    <property type="entry name" value="WYL_dom"/>
</dbReference>
<dbReference type="PROSITE" id="PS52050">
    <property type="entry name" value="WYL"/>
    <property type="match status" value="1"/>
</dbReference>
<dbReference type="PANTHER" id="PTHR34580">
    <property type="match status" value="1"/>
</dbReference>
<gene>
    <name evidence="3" type="ORF">PQO03_17085</name>
</gene>
<dbReference type="EMBL" id="CP117812">
    <property type="protein sequence ID" value="WDE97543.1"/>
    <property type="molecule type" value="Genomic_DNA"/>
</dbReference>
<evidence type="ECO:0000259" key="1">
    <source>
        <dbReference type="Pfam" id="PF13280"/>
    </source>
</evidence>
<proteinExistence type="predicted"/>
<dbReference type="PANTHER" id="PTHR34580:SF9">
    <property type="entry name" value="SLL5097 PROTEIN"/>
    <property type="match status" value="1"/>
</dbReference>
<protein>
    <submittedName>
        <fullName evidence="3">WYL domain-containing protein</fullName>
    </submittedName>
</protein>
<keyword evidence="4" id="KW-1185">Reference proteome</keyword>
<dbReference type="Pfam" id="PF13280">
    <property type="entry name" value="WYL"/>
    <property type="match status" value="1"/>
</dbReference>
<accession>A0ABY7VZV7</accession>
<feature type="domain" description="WCX" evidence="2">
    <location>
        <begin position="250"/>
        <end position="320"/>
    </location>
</feature>
<name>A0ABY7VZV7_9BACT</name>
<evidence type="ECO:0000313" key="3">
    <source>
        <dbReference type="EMBL" id="WDE97543.1"/>
    </source>
</evidence>
<evidence type="ECO:0000313" key="4">
    <source>
        <dbReference type="Proteomes" id="UP001214250"/>
    </source>
</evidence>
<dbReference type="InterPro" id="IPR057727">
    <property type="entry name" value="WCX_dom"/>
</dbReference>
<feature type="domain" description="WYL" evidence="1">
    <location>
        <begin position="153"/>
        <end position="221"/>
    </location>
</feature>
<evidence type="ECO:0000259" key="2">
    <source>
        <dbReference type="Pfam" id="PF25583"/>
    </source>
</evidence>
<sequence length="327" mass="37449">MKVYKNKIIRMQRFLNLLRKEAYPNTQSFRRDLADSDEAKNESYAVSTKTIGREIKFLQEEYNAPIHYDDSELGYYLTDPTWQLPFQTPDQDELFTDLFALRIANKSMPAPLRDTLECLEEVQQAALSGSPEALDAMSSLISKDPRLPEISPEVYDAVLKAWQGSQQLEITYRGSTGHKSQRLVDPHALYLGNDSWYIHAYCYKAEDFRSFALHRISKVTVTKKYFKKDQAVISKLKSSSPFSYHMAKDIVIIASANVAHMIAERDWFPGQINEYLENGHLQIRYPSAAEDIIVSWVLSYGGDLQLIAPPSAVNNLKLKLTKLTDMY</sequence>